<comment type="caution">
    <text evidence="2">The sequence shown here is derived from an EMBL/GenBank/DDBJ whole genome shotgun (WGS) entry which is preliminary data.</text>
</comment>
<dbReference type="AlphaFoldDB" id="A0A0N1EFB5"/>
<dbReference type="InterPro" id="IPR050491">
    <property type="entry name" value="AmpC-like"/>
</dbReference>
<gene>
    <name evidence="2" type="ORF">ADS77_16285</name>
</gene>
<dbReference type="STRING" id="187330.AMS58_18475"/>
<evidence type="ECO:0000313" key="2">
    <source>
        <dbReference type="EMBL" id="KPH60204.1"/>
    </source>
</evidence>
<sequence>MNYIIQALSFIILISSFGIEAKQNQFDSEFLNSFVNNIKETAQLPSGTAVAVVYEDKIIYEGYWGYRNIQEGLKTDADTRFYIASVTKPFLALNHLLDASSNTTLKSTTLEAMFPELILPGRENIVAKDLLTHTASINNLPLVLATAFSGEHTAQSIEQLVIQESSLSKEAVGEFKYTNVGYNIYSVFADRYFKQSWQEKLQNQIFEPAKMLSTSAKSSHIKDKSRIAKPYSLTNPKSSEPLYLEKQDSTMHAAGGMYATSKNLGRFLIAQLNQGYIDGKGVFPSEVIAKSHTQQVTTDTAFLDFKRDGYAWGWYTGDYKNQRMLHHFGGFAGAHAHVSFMPEKKIGLVILNNEDFLSSRLTSVIADYVYGSLLQETGIKESIAQRIASLKGKLSAIDTMLANQQNKLNKREFLLSLPKENYVGEYTHRLLGTMTVKLNIEGRFDVTWGVMHSRSTGMDKVEQIRVQMEPTSGTVIRFDVTENVNSLSYGGIVFNKTVENKL</sequence>
<reference evidence="2 3" key="1">
    <citation type="submission" date="2015-08" db="EMBL/GenBank/DDBJ databases">
        <title>Draft Genome Sequence of Pseudoalteromonas porphyrae UCD-SED14.</title>
        <authorList>
            <person name="Coil D.A."/>
            <person name="Jospin G."/>
            <person name="Lee R.D."/>
            <person name="Eisen J.A."/>
        </authorList>
    </citation>
    <scope>NUCLEOTIDE SEQUENCE [LARGE SCALE GENOMIC DNA]</scope>
    <source>
        <strain evidence="2 3">UCD-SED14</strain>
    </source>
</reference>
<name>A0A0N1EFB5_9GAMM</name>
<accession>A0A0N1EFB5</accession>
<evidence type="ECO:0000313" key="3">
    <source>
        <dbReference type="Proteomes" id="UP000037848"/>
    </source>
</evidence>
<protein>
    <recommendedName>
        <fullName evidence="1">Beta-lactamase-related domain-containing protein</fullName>
    </recommendedName>
</protein>
<dbReference type="PANTHER" id="PTHR46825:SF15">
    <property type="entry name" value="BETA-LACTAMASE-RELATED DOMAIN-CONTAINING PROTEIN"/>
    <property type="match status" value="1"/>
</dbReference>
<dbReference type="RefSeq" id="WP_054455355.1">
    <property type="nucleotide sequence ID" value="NZ_LHPH01000021.1"/>
</dbReference>
<dbReference type="Pfam" id="PF00144">
    <property type="entry name" value="Beta-lactamase"/>
    <property type="match status" value="1"/>
</dbReference>
<dbReference type="PANTHER" id="PTHR46825">
    <property type="entry name" value="D-ALANYL-D-ALANINE-CARBOXYPEPTIDASE/ENDOPEPTIDASE AMPH"/>
    <property type="match status" value="1"/>
</dbReference>
<keyword evidence="3" id="KW-1185">Reference proteome</keyword>
<dbReference type="Gene3D" id="3.40.710.10">
    <property type="entry name" value="DD-peptidase/beta-lactamase superfamily"/>
    <property type="match status" value="1"/>
</dbReference>
<dbReference type="InterPro" id="IPR012338">
    <property type="entry name" value="Beta-lactam/transpept-like"/>
</dbReference>
<dbReference type="EMBL" id="LHPH01000021">
    <property type="protein sequence ID" value="KPH60204.1"/>
    <property type="molecule type" value="Genomic_DNA"/>
</dbReference>
<dbReference type="PATRIC" id="fig|187330.3.peg.1675"/>
<dbReference type="SUPFAM" id="SSF56601">
    <property type="entry name" value="beta-lactamase/transpeptidase-like"/>
    <property type="match status" value="1"/>
</dbReference>
<organism evidence="2 3">
    <name type="scientific">Pseudoalteromonas porphyrae</name>
    <dbReference type="NCBI Taxonomy" id="187330"/>
    <lineage>
        <taxon>Bacteria</taxon>
        <taxon>Pseudomonadati</taxon>
        <taxon>Pseudomonadota</taxon>
        <taxon>Gammaproteobacteria</taxon>
        <taxon>Alteromonadales</taxon>
        <taxon>Pseudoalteromonadaceae</taxon>
        <taxon>Pseudoalteromonas</taxon>
    </lineage>
</organism>
<dbReference type="InterPro" id="IPR001466">
    <property type="entry name" value="Beta-lactam-related"/>
</dbReference>
<proteinExistence type="predicted"/>
<feature type="domain" description="Beta-lactamase-related" evidence="1">
    <location>
        <begin position="46"/>
        <end position="355"/>
    </location>
</feature>
<dbReference type="Proteomes" id="UP000037848">
    <property type="component" value="Unassembled WGS sequence"/>
</dbReference>
<evidence type="ECO:0000259" key="1">
    <source>
        <dbReference type="Pfam" id="PF00144"/>
    </source>
</evidence>
<dbReference type="OrthoDB" id="9799367at2"/>